<dbReference type="EMBL" id="WJEC01007566">
    <property type="protein sequence ID" value="KAF7470051.1"/>
    <property type="molecule type" value="Genomic_DNA"/>
</dbReference>
<reference evidence="3 4" key="1">
    <citation type="submission" date="2019-04" db="EMBL/GenBank/DDBJ databases">
        <authorList>
            <person name="Alioto T."/>
            <person name="Alioto T."/>
        </authorList>
    </citation>
    <scope>NUCLEOTIDE SEQUENCE [LARGE SCALE GENOMIC DNA]</scope>
</reference>
<feature type="compositionally biased region" description="Basic residues" evidence="1">
    <location>
        <begin position="71"/>
        <end position="86"/>
    </location>
</feature>
<evidence type="ECO:0000313" key="4">
    <source>
        <dbReference type="Proteomes" id="UP000335636"/>
    </source>
</evidence>
<dbReference type="Proteomes" id="UP000662637">
    <property type="component" value="Unassembled WGS sequence"/>
</dbReference>
<name>A0A5E4B452_MARMO</name>
<keyword evidence="4" id="KW-1185">Reference proteome</keyword>
<dbReference type="AlphaFoldDB" id="A0A5E4B452"/>
<organism evidence="3 4">
    <name type="scientific">Marmota monax</name>
    <name type="common">Woodchuck</name>
    <dbReference type="NCBI Taxonomy" id="9995"/>
    <lineage>
        <taxon>Eukaryota</taxon>
        <taxon>Metazoa</taxon>
        <taxon>Chordata</taxon>
        <taxon>Craniata</taxon>
        <taxon>Vertebrata</taxon>
        <taxon>Euteleostomi</taxon>
        <taxon>Mammalia</taxon>
        <taxon>Eutheria</taxon>
        <taxon>Euarchontoglires</taxon>
        <taxon>Glires</taxon>
        <taxon>Rodentia</taxon>
        <taxon>Sciuromorpha</taxon>
        <taxon>Sciuridae</taxon>
        <taxon>Xerinae</taxon>
        <taxon>Marmotini</taxon>
        <taxon>Marmota</taxon>
    </lineage>
</organism>
<accession>A0A5E4B452</accession>
<evidence type="ECO:0000313" key="3">
    <source>
        <dbReference type="EMBL" id="VTJ63452.1"/>
    </source>
</evidence>
<reference evidence="2" key="2">
    <citation type="submission" date="2020-08" db="EMBL/GenBank/DDBJ databases">
        <authorList>
            <person name="Shumante A."/>
            <person name="Zimin A.V."/>
            <person name="Puiu D."/>
            <person name="Salzberg S.L."/>
        </authorList>
    </citation>
    <scope>NUCLEOTIDE SEQUENCE</scope>
    <source>
        <strain evidence="2">WC2-LM</strain>
        <tissue evidence="2">Liver</tissue>
    </source>
</reference>
<protein>
    <submittedName>
        <fullName evidence="3">Uncharacterized protein</fullName>
    </submittedName>
</protein>
<gene>
    <name evidence="2" type="ORF">GHT09_018546</name>
    <name evidence="3" type="ORF">MONAX_5E047226</name>
</gene>
<sequence>MRDSCEATAAEKFPILSHMKEGHRRKSSTWPQKSTQNQNNPRAGKVLQDPEHTSRPSPVDLHPPALTSHVPRPHLRKSPALKAKLI</sequence>
<dbReference type="Proteomes" id="UP000335636">
    <property type="component" value="Unassembled WGS sequence"/>
</dbReference>
<dbReference type="EMBL" id="CABDUW010000229">
    <property type="protein sequence ID" value="VTJ63452.1"/>
    <property type="molecule type" value="Genomic_DNA"/>
</dbReference>
<feature type="compositionally biased region" description="Polar residues" evidence="1">
    <location>
        <begin position="28"/>
        <end position="41"/>
    </location>
</feature>
<feature type="region of interest" description="Disordered" evidence="1">
    <location>
        <begin position="1"/>
        <end position="86"/>
    </location>
</feature>
<evidence type="ECO:0000313" key="2">
    <source>
        <dbReference type="EMBL" id="KAF7470051.1"/>
    </source>
</evidence>
<evidence type="ECO:0000256" key="1">
    <source>
        <dbReference type="SAM" id="MobiDB-lite"/>
    </source>
</evidence>
<proteinExistence type="predicted"/>